<dbReference type="Proteomes" id="UP001347796">
    <property type="component" value="Unassembled WGS sequence"/>
</dbReference>
<name>A0AAN8IUQ9_PATCE</name>
<proteinExistence type="predicted"/>
<keyword evidence="3" id="KW-1185">Reference proteome</keyword>
<feature type="chain" id="PRO_5042957505" evidence="1">
    <location>
        <begin position="20"/>
        <end position="81"/>
    </location>
</feature>
<protein>
    <submittedName>
        <fullName evidence="2">Uncharacterized protein</fullName>
    </submittedName>
</protein>
<gene>
    <name evidence="2" type="ORF">SNE40_022226</name>
</gene>
<dbReference type="AlphaFoldDB" id="A0AAN8IUQ9"/>
<comment type="caution">
    <text evidence="2">The sequence shown here is derived from an EMBL/GenBank/DDBJ whole genome shotgun (WGS) entry which is preliminary data.</text>
</comment>
<keyword evidence="1" id="KW-0732">Signal</keyword>
<accession>A0AAN8IUQ9</accession>
<evidence type="ECO:0000313" key="2">
    <source>
        <dbReference type="EMBL" id="KAK6165270.1"/>
    </source>
</evidence>
<dbReference type="EMBL" id="JAZGQO010000021">
    <property type="protein sequence ID" value="KAK6165270.1"/>
    <property type="molecule type" value="Genomic_DNA"/>
</dbReference>
<organism evidence="2 3">
    <name type="scientific">Patella caerulea</name>
    <name type="common">Rayed Mediterranean limpet</name>
    <dbReference type="NCBI Taxonomy" id="87958"/>
    <lineage>
        <taxon>Eukaryota</taxon>
        <taxon>Metazoa</taxon>
        <taxon>Spiralia</taxon>
        <taxon>Lophotrochozoa</taxon>
        <taxon>Mollusca</taxon>
        <taxon>Gastropoda</taxon>
        <taxon>Patellogastropoda</taxon>
        <taxon>Patelloidea</taxon>
        <taxon>Patellidae</taxon>
        <taxon>Patella</taxon>
    </lineage>
</organism>
<evidence type="ECO:0000313" key="3">
    <source>
        <dbReference type="Proteomes" id="UP001347796"/>
    </source>
</evidence>
<evidence type="ECO:0000256" key="1">
    <source>
        <dbReference type="SAM" id="SignalP"/>
    </source>
</evidence>
<feature type="signal peptide" evidence="1">
    <location>
        <begin position="1"/>
        <end position="19"/>
    </location>
</feature>
<reference evidence="2 3" key="1">
    <citation type="submission" date="2024-01" db="EMBL/GenBank/DDBJ databases">
        <title>The genome of the rayed Mediterranean limpet Patella caerulea (Linnaeus, 1758).</title>
        <authorList>
            <person name="Anh-Thu Weber A."/>
            <person name="Halstead-Nussloch G."/>
        </authorList>
    </citation>
    <scope>NUCLEOTIDE SEQUENCE [LARGE SCALE GENOMIC DNA]</scope>
    <source>
        <strain evidence="2">AATW-2023a</strain>
        <tissue evidence="2">Whole specimen</tissue>
    </source>
</reference>
<sequence length="81" mass="9108">MKTLAIFITLSLLLTVVTSQCYFDDFAKGATECEFYINRNSPHIPIKRGEKKKIENYCCDCKIEPDDTLSMSCCSPGGECK</sequence>